<sequence>MPSNYIAFPRMGRSGYIAFPRLGRGYLAFPRLGRSQSGNDANDEASASCCPLGLKTEWILAEAGKADTRNICPAEAPCCEELQEILDQRPDGSFYSMCVPSCYSDSHKASEASDAVLRKLKGML</sequence>
<evidence type="ECO:0000313" key="1">
    <source>
        <dbReference type="EMBL" id="PVD36744.1"/>
    </source>
</evidence>
<accession>A0A2T7PTJ2</accession>
<name>A0A2T7PTJ2_POMCA</name>
<dbReference type="AlphaFoldDB" id="A0A2T7PTJ2"/>
<evidence type="ECO:0000313" key="2">
    <source>
        <dbReference type="Proteomes" id="UP000245119"/>
    </source>
</evidence>
<protein>
    <submittedName>
        <fullName evidence="1">Uncharacterized protein</fullName>
    </submittedName>
</protein>
<gene>
    <name evidence="1" type="ORF">C0Q70_03734</name>
</gene>
<comment type="caution">
    <text evidence="1">The sequence shown here is derived from an EMBL/GenBank/DDBJ whole genome shotgun (WGS) entry which is preliminary data.</text>
</comment>
<dbReference type="OrthoDB" id="6040379at2759"/>
<reference evidence="1 2" key="1">
    <citation type="submission" date="2018-04" db="EMBL/GenBank/DDBJ databases">
        <title>The genome of golden apple snail Pomacea canaliculata provides insight into stress tolerance and invasive adaptation.</title>
        <authorList>
            <person name="Liu C."/>
            <person name="Liu B."/>
            <person name="Ren Y."/>
            <person name="Zhang Y."/>
            <person name="Wang H."/>
            <person name="Li S."/>
            <person name="Jiang F."/>
            <person name="Yin L."/>
            <person name="Zhang G."/>
            <person name="Qian W."/>
            <person name="Fan W."/>
        </authorList>
    </citation>
    <scope>NUCLEOTIDE SEQUENCE [LARGE SCALE GENOMIC DNA]</scope>
    <source>
        <strain evidence="1">SZHN2017</strain>
        <tissue evidence="1">Muscle</tissue>
    </source>
</reference>
<organism evidence="1 2">
    <name type="scientific">Pomacea canaliculata</name>
    <name type="common">Golden apple snail</name>
    <dbReference type="NCBI Taxonomy" id="400727"/>
    <lineage>
        <taxon>Eukaryota</taxon>
        <taxon>Metazoa</taxon>
        <taxon>Spiralia</taxon>
        <taxon>Lophotrochozoa</taxon>
        <taxon>Mollusca</taxon>
        <taxon>Gastropoda</taxon>
        <taxon>Caenogastropoda</taxon>
        <taxon>Architaenioglossa</taxon>
        <taxon>Ampullarioidea</taxon>
        <taxon>Ampullariidae</taxon>
        <taxon>Pomacea</taxon>
    </lineage>
</organism>
<proteinExistence type="predicted"/>
<dbReference type="Proteomes" id="UP000245119">
    <property type="component" value="Linkage Group LG2"/>
</dbReference>
<dbReference type="EMBL" id="PZQS01000002">
    <property type="protein sequence ID" value="PVD36744.1"/>
    <property type="molecule type" value="Genomic_DNA"/>
</dbReference>
<keyword evidence="2" id="KW-1185">Reference proteome</keyword>